<reference evidence="2 3" key="1">
    <citation type="submission" date="2024-04" db="EMBL/GenBank/DDBJ databases">
        <authorList>
            <person name="Waldvogel A.-M."/>
            <person name="Schoenle A."/>
        </authorList>
    </citation>
    <scope>NUCLEOTIDE SEQUENCE [LARGE SCALE GENOMIC DNA]</scope>
</reference>
<evidence type="ECO:0000256" key="1">
    <source>
        <dbReference type="SAM" id="MobiDB-lite"/>
    </source>
</evidence>
<feature type="compositionally biased region" description="Basic and acidic residues" evidence="1">
    <location>
        <begin position="76"/>
        <end position="95"/>
    </location>
</feature>
<organism evidence="2 3">
    <name type="scientific">Knipowitschia caucasica</name>
    <name type="common">Caucasian dwarf goby</name>
    <name type="synonym">Pomatoschistus caucasicus</name>
    <dbReference type="NCBI Taxonomy" id="637954"/>
    <lineage>
        <taxon>Eukaryota</taxon>
        <taxon>Metazoa</taxon>
        <taxon>Chordata</taxon>
        <taxon>Craniata</taxon>
        <taxon>Vertebrata</taxon>
        <taxon>Euteleostomi</taxon>
        <taxon>Actinopterygii</taxon>
        <taxon>Neopterygii</taxon>
        <taxon>Teleostei</taxon>
        <taxon>Neoteleostei</taxon>
        <taxon>Acanthomorphata</taxon>
        <taxon>Gobiaria</taxon>
        <taxon>Gobiiformes</taxon>
        <taxon>Gobioidei</taxon>
        <taxon>Gobiidae</taxon>
        <taxon>Gobiinae</taxon>
        <taxon>Knipowitschia</taxon>
    </lineage>
</organism>
<dbReference type="AlphaFoldDB" id="A0AAV2L736"/>
<name>A0AAV2L736_KNICA</name>
<evidence type="ECO:0000313" key="2">
    <source>
        <dbReference type="EMBL" id="CAL1596055.1"/>
    </source>
</evidence>
<accession>A0AAV2L736</accession>
<gene>
    <name evidence="2" type="ORF">KC01_LOCUS24769</name>
</gene>
<dbReference type="EMBL" id="OZ035842">
    <property type="protein sequence ID" value="CAL1596055.1"/>
    <property type="molecule type" value="Genomic_DNA"/>
</dbReference>
<evidence type="ECO:0000313" key="3">
    <source>
        <dbReference type="Proteomes" id="UP001497482"/>
    </source>
</evidence>
<keyword evidence="3" id="KW-1185">Reference proteome</keyword>
<dbReference type="Proteomes" id="UP001497482">
    <property type="component" value="Chromosome 20"/>
</dbReference>
<sequence length="95" mass="10365">MLCLQAAPHPPNPLPSVKKHVTSPPGCPSLNQLLRSPPPSNRKPVKARHVPVSPPFFGPGYHDDEHWSRQHLGVLRGREEGEVEKGRASGGGEDR</sequence>
<protein>
    <submittedName>
        <fullName evidence="2">Uncharacterized protein</fullName>
    </submittedName>
</protein>
<proteinExistence type="predicted"/>
<feature type="region of interest" description="Disordered" evidence="1">
    <location>
        <begin position="1"/>
        <end position="95"/>
    </location>
</feature>